<comment type="function">
    <text evidence="6">Catalyzes the transfer of a formyl group from 10-formyltetrahydrofolate to 5-phospho-ribosyl-glycinamide (GAR), producing 5-phospho-ribosyl-N-formylglycinamide (FGAR) and tetrahydrofolate.</text>
</comment>
<name>A0ABR7QV86_9GAMM</name>
<dbReference type="Pfam" id="PF00551">
    <property type="entry name" value="Formyl_trans_N"/>
    <property type="match status" value="1"/>
</dbReference>
<dbReference type="PANTHER" id="PTHR43369:SF2">
    <property type="entry name" value="PHOSPHORIBOSYLGLYCINAMIDE FORMYLTRANSFERASE"/>
    <property type="match status" value="1"/>
</dbReference>
<feature type="binding site" evidence="6">
    <location>
        <position position="108"/>
    </location>
    <ligand>
        <name>(6R)-10-formyltetrahydrofolate</name>
        <dbReference type="ChEBI" id="CHEBI:195366"/>
    </ligand>
</feature>
<reference evidence="8 9" key="1">
    <citation type="submission" date="2020-06" db="EMBL/GenBank/DDBJ databases">
        <title>Frischella cerana isolated from Apis cerana gut homogenate.</title>
        <authorList>
            <person name="Wolter L.A."/>
            <person name="Suenami S."/>
            <person name="Miyazaki R."/>
        </authorList>
    </citation>
    <scope>NUCLEOTIDE SEQUENCE [LARGE SCALE GENOMIC DNA]</scope>
    <source>
        <strain evidence="8 9">Ac13</strain>
    </source>
</reference>
<comment type="caution">
    <text evidence="8">The sequence shown here is derived from an EMBL/GenBank/DDBJ whole genome shotgun (WGS) entry which is preliminary data.</text>
</comment>
<dbReference type="PANTHER" id="PTHR43369">
    <property type="entry name" value="PHOSPHORIBOSYLGLYCINAMIDE FORMYLTRANSFERASE"/>
    <property type="match status" value="1"/>
</dbReference>
<comment type="catalytic activity">
    <reaction evidence="5 6">
        <text>N(1)-(5-phospho-beta-D-ribosyl)glycinamide + (6R)-10-formyltetrahydrofolate = N(2)-formyl-N(1)-(5-phospho-beta-D-ribosyl)glycinamide + (6S)-5,6,7,8-tetrahydrofolate + H(+)</text>
        <dbReference type="Rhea" id="RHEA:15053"/>
        <dbReference type="ChEBI" id="CHEBI:15378"/>
        <dbReference type="ChEBI" id="CHEBI:57453"/>
        <dbReference type="ChEBI" id="CHEBI:143788"/>
        <dbReference type="ChEBI" id="CHEBI:147286"/>
        <dbReference type="ChEBI" id="CHEBI:195366"/>
        <dbReference type="EC" id="2.1.2.2"/>
    </reaction>
</comment>
<evidence type="ECO:0000313" key="8">
    <source>
        <dbReference type="EMBL" id="MBC9130123.1"/>
    </source>
</evidence>
<evidence type="ECO:0000256" key="5">
    <source>
        <dbReference type="ARBA" id="ARBA00047664"/>
    </source>
</evidence>
<dbReference type="InterPro" id="IPR002376">
    <property type="entry name" value="Formyl_transf_N"/>
</dbReference>
<feature type="active site" description="Proton donor" evidence="6">
    <location>
        <position position="110"/>
    </location>
</feature>
<dbReference type="EC" id="2.1.2.2" evidence="6"/>
<feature type="site" description="Raises pKa of active site His" evidence="6">
    <location>
        <position position="146"/>
    </location>
</feature>
<evidence type="ECO:0000259" key="7">
    <source>
        <dbReference type="Pfam" id="PF00551"/>
    </source>
</evidence>
<comment type="pathway">
    <text evidence="1 6">Purine metabolism; IMP biosynthesis via de novo pathway; N(2)-formyl-N(1)-(5-phospho-D-ribosyl)glycinamide from N(1)-(5-phospho-D-ribosyl)glycinamide (10-formyl THF route): step 1/1.</text>
</comment>
<dbReference type="GO" id="GO:0004644">
    <property type="term" value="F:phosphoribosylglycinamide formyltransferase activity"/>
    <property type="evidence" value="ECO:0007669"/>
    <property type="project" value="UniProtKB-EC"/>
</dbReference>
<protein>
    <recommendedName>
        <fullName evidence="6">Phosphoribosylglycinamide formyltransferase</fullName>
        <ecNumber evidence="6">2.1.2.2</ecNumber>
    </recommendedName>
    <alternativeName>
        <fullName evidence="6">5'-phosphoribosylglycinamide transformylase</fullName>
    </alternativeName>
    <alternativeName>
        <fullName evidence="6">GAR transformylase</fullName>
        <shortName evidence="6">GART</shortName>
    </alternativeName>
</protein>
<dbReference type="NCBIfam" id="TIGR00639">
    <property type="entry name" value="PurN"/>
    <property type="match status" value="1"/>
</dbReference>
<keyword evidence="9" id="KW-1185">Reference proteome</keyword>
<accession>A0ABR7QV86</accession>
<dbReference type="InterPro" id="IPR004607">
    <property type="entry name" value="GART"/>
</dbReference>
<feature type="binding site" evidence="6">
    <location>
        <begin position="91"/>
        <end position="94"/>
    </location>
    <ligand>
        <name>(6R)-10-formyltetrahydrofolate</name>
        <dbReference type="ChEBI" id="CHEBI:195366"/>
    </ligand>
</feature>
<evidence type="ECO:0000256" key="6">
    <source>
        <dbReference type="HAMAP-Rule" id="MF_01930"/>
    </source>
</evidence>
<organism evidence="8 9">
    <name type="scientific">Frischella japonica</name>
    <dbReference type="NCBI Taxonomy" id="2741544"/>
    <lineage>
        <taxon>Bacteria</taxon>
        <taxon>Pseudomonadati</taxon>
        <taxon>Pseudomonadota</taxon>
        <taxon>Gammaproteobacteria</taxon>
        <taxon>Orbales</taxon>
        <taxon>Orbaceae</taxon>
        <taxon>Frischella</taxon>
    </lineage>
</organism>
<dbReference type="Proteomes" id="UP000651208">
    <property type="component" value="Unassembled WGS sequence"/>
</dbReference>
<evidence type="ECO:0000313" key="9">
    <source>
        <dbReference type="Proteomes" id="UP000651208"/>
    </source>
</evidence>
<sequence length="213" mass="23907">MKKKIVVLVSGNGSNLQAIIDACQSNQINGKVVAVISNQPNVYSLIRAKQANIPSHVINHKAFISREEFDDKVQQQIDCYQPDLIVLAGYMRILTTDFVQHYAGKMLNIHPSLLPKYPGLHTHRRAIEAGDKEHGTTVHFVTEDLDGGPIILQAKVPIFDNDTEQDVTERVLTQEHRIYPLVVKWFCDNRLNMQDGKAYLDGKLISSAGYGED</sequence>
<dbReference type="InterPro" id="IPR036477">
    <property type="entry name" value="Formyl_transf_N_sf"/>
</dbReference>
<dbReference type="InterPro" id="IPR001555">
    <property type="entry name" value="GART_AS"/>
</dbReference>
<proteinExistence type="inferred from homology"/>
<feature type="domain" description="Formyl transferase N-terminal" evidence="7">
    <location>
        <begin position="3"/>
        <end position="183"/>
    </location>
</feature>
<dbReference type="PROSITE" id="PS00373">
    <property type="entry name" value="GART"/>
    <property type="match status" value="1"/>
</dbReference>
<comment type="similarity">
    <text evidence="4 6">Belongs to the GART family.</text>
</comment>
<feature type="binding site" evidence="6">
    <location>
        <position position="66"/>
    </location>
    <ligand>
        <name>(6R)-10-formyltetrahydrofolate</name>
        <dbReference type="ChEBI" id="CHEBI:195366"/>
    </ligand>
</feature>
<evidence type="ECO:0000256" key="4">
    <source>
        <dbReference type="ARBA" id="ARBA00038440"/>
    </source>
</evidence>
<feature type="binding site" evidence="6">
    <location>
        <begin position="13"/>
        <end position="15"/>
    </location>
    <ligand>
        <name>N(1)-(5-phospho-beta-D-ribosyl)glycinamide</name>
        <dbReference type="ChEBI" id="CHEBI:143788"/>
    </ligand>
</feature>
<dbReference type="EMBL" id="JABURY010000006">
    <property type="protein sequence ID" value="MBC9130123.1"/>
    <property type="molecule type" value="Genomic_DNA"/>
</dbReference>
<evidence type="ECO:0000256" key="3">
    <source>
        <dbReference type="ARBA" id="ARBA00022755"/>
    </source>
</evidence>
<dbReference type="CDD" id="cd08645">
    <property type="entry name" value="FMT_core_GART"/>
    <property type="match status" value="1"/>
</dbReference>
<evidence type="ECO:0000256" key="2">
    <source>
        <dbReference type="ARBA" id="ARBA00022679"/>
    </source>
</evidence>
<gene>
    <name evidence="6 8" type="primary">purN</name>
    <name evidence="8" type="ORF">FcAc13_02240</name>
</gene>
<dbReference type="Gene3D" id="3.40.50.170">
    <property type="entry name" value="Formyl transferase, N-terminal domain"/>
    <property type="match status" value="1"/>
</dbReference>
<dbReference type="SUPFAM" id="SSF53328">
    <property type="entry name" value="Formyltransferase"/>
    <property type="match status" value="1"/>
</dbReference>
<keyword evidence="2 6" id="KW-0808">Transferase</keyword>
<dbReference type="RefSeq" id="WP_187754568.1">
    <property type="nucleotide sequence ID" value="NZ_JABURY010000006.1"/>
</dbReference>
<dbReference type="HAMAP" id="MF_01930">
    <property type="entry name" value="PurN"/>
    <property type="match status" value="1"/>
</dbReference>
<keyword evidence="3 6" id="KW-0658">Purine biosynthesis</keyword>
<evidence type="ECO:0000256" key="1">
    <source>
        <dbReference type="ARBA" id="ARBA00005054"/>
    </source>
</evidence>